<sequence length="61" mass="6531">MPGMPHAEAATLAAEGWARACQAPVASRQSLQQESNKSRDEDELCGAGTKEARTDACSQRR</sequence>
<feature type="region of interest" description="Disordered" evidence="1">
    <location>
        <begin position="24"/>
        <end position="61"/>
    </location>
</feature>
<reference evidence="2 3" key="1">
    <citation type="submission" date="2022-03" db="EMBL/GenBank/DDBJ databases">
        <title>Genome data of Colletotrichum spp.</title>
        <authorList>
            <person name="Utami Y.D."/>
            <person name="Hiruma K."/>
        </authorList>
    </citation>
    <scope>NUCLEOTIDE SEQUENCE [LARGE SCALE GENOMIC DNA]</scope>
    <source>
        <strain evidence="2 3">MAFF 239500</strain>
    </source>
</reference>
<evidence type="ECO:0000313" key="2">
    <source>
        <dbReference type="EMBL" id="GKT43913.1"/>
    </source>
</evidence>
<proteinExistence type="predicted"/>
<evidence type="ECO:0000313" key="3">
    <source>
        <dbReference type="Proteomes" id="UP001055115"/>
    </source>
</evidence>
<dbReference type="EMBL" id="BQXU01000008">
    <property type="protein sequence ID" value="GKT43913.1"/>
    <property type="molecule type" value="Genomic_DNA"/>
</dbReference>
<dbReference type="RefSeq" id="XP_049126263.1">
    <property type="nucleotide sequence ID" value="XM_049270306.1"/>
</dbReference>
<accession>A0AA37P0R7</accession>
<keyword evidence="3" id="KW-1185">Reference proteome</keyword>
<dbReference type="Proteomes" id="UP001055115">
    <property type="component" value="Unassembled WGS sequence"/>
</dbReference>
<dbReference type="AlphaFoldDB" id="A0AA37P0R7"/>
<dbReference type="GeneID" id="73324896"/>
<organism evidence="2 3">
    <name type="scientific">Colletotrichum spaethianum</name>
    <dbReference type="NCBI Taxonomy" id="700344"/>
    <lineage>
        <taxon>Eukaryota</taxon>
        <taxon>Fungi</taxon>
        <taxon>Dikarya</taxon>
        <taxon>Ascomycota</taxon>
        <taxon>Pezizomycotina</taxon>
        <taxon>Sordariomycetes</taxon>
        <taxon>Hypocreomycetidae</taxon>
        <taxon>Glomerellales</taxon>
        <taxon>Glomerellaceae</taxon>
        <taxon>Colletotrichum</taxon>
        <taxon>Colletotrichum spaethianum species complex</taxon>
    </lineage>
</organism>
<protein>
    <submittedName>
        <fullName evidence="2">Uncharacterized protein</fullName>
    </submittedName>
</protein>
<comment type="caution">
    <text evidence="2">The sequence shown here is derived from an EMBL/GenBank/DDBJ whole genome shotgun (WGS) entry which is preliminary data.</text>
</comment>
<evidence type="ECO:0000256" key="1">
    <source>
        <dbReference type="SAM" id="MobiDB-lite"/>
    </source>
</evidence>
<name>A0AA37P0R7_9PEZI</name>
<gene>
    <name evidence="2" type="ORF">ColSpa_04094</name>
</gene>